<dbReference type="RefSeq" id="WP_200697130.1">
    <property type="nucleotide sequence ID" value="NZ_JAVREX010000007.1"/>
</dbReference>
<dbReference type="EMBL" id="JAVREX010000007">
    <property type="protein sequence ID" value="MDT0429757.1"/>
    <property type="molecule type" value="Genomic_DNA"/>
</dbReference>
<proteinExistence type="predicted"/>
<gene>
    <name evidence="4" type="ORF">RM649_19180</name>
</gene>
<evidence type="ECO:0000256" key="1">
    <source>
        <dbReference type="SAM" id="MobiDB-lite"/>
    </source>
</evidence>
<feature type="compositionally biased region" description="Basic and acidic residues" evidence="1">
    <location>
        <begin position="247"/>
        <end position="257"/>
    </location>
</feature>
<dbReference type="Proteomes" id="UP001183777">
    <property type="component" value="Unassembled WGS sequence"/>
</dbReference>
<feature type="region of interest" description="Disordered" evidence="1">
    <location>
        <begin position="204"/>
        <end position="285"/>
    </location>
</feature>
<reference evidence="5" key="1">
    <citation type="submission" date="2023-07" db="EMBL/GenBank/DDBJ databases">
        <title>30 novel species of actinomycetes from the DSMZ collection.</title>
        <authorList>
            <person name="Nouioui I."/>
        </authorList>
    </citation>
    <scope>NUCLEOTIDE SEQUENCE [LARGE SCALE GENOMIC DNA]</scope>
    <source>
        <strain evidence="5">DSM 41770</strain>
    </source>
</reference>
<feature type="region of interest" description="Disordered" evidence="1">
    <location>
        <begin position="1"/>
        <end position="185"/>
    </location>
</feature>
<feature type="domain" description="Ricin B lectin" evidence="3">
    <location>
        <begin position="309"/>
        <end position="447"/>
    </location>
</feature>
<feature type="transmembrane region" description="Helical" evidence="2">
    <location>
        <begin position="185"/>
        <end position="205"/>
    </location>
</feature>
<feature type="compositionally biased region" description="Low complexity" evidence="1">
    <location>
        <begin position="112"/>
        <end position="160"/>
    </location>
</feature>
<evidence type="ECO:0000313" key="5">
    <source>
        <dbReference type="Proteomes" id="UP001183777"/>
    </source>
</evidence>
<feature type="compositionally biased region" description="Basic and acidic residues" evidence="1">
    <location>
        <begin position="275"/>
        <end position="285"/>
    </location>
</feature>
<feature type="compositionally biased region" description="Basic and acidic residues" evidence="1">
    <location>
        <begin position="75"/>
        <end position="87"/>
    </location>
</feature>
<dbReference type="InterPro" id="IPR035992">
    <property type="entry name" value="Ricin_B-like_lectins"/>
</dbReference>
<organism evidence="4 5">
    <name type="scientific">Streptomyces salyersiae</name>
    <dbReference type="NCBI Taxonomy" id="3075530"/>
    <lineage>
        <taxon>Bacteria</taxon>
        <taxon>Bacillati</taxon>
        <taxon>Actinomycetota</taxon>
        <taxon>Actinomycetes</taxon>
        <taxon>Kitasatosporales</taxon>
        <taxon>Streptomycetaceae</taxon>
        <taxon>Streptomyces</taxon>
    </lineage>
</organism>
<keyword evidence="2" id="KW-1133">Transmembrane helix</keyword>
<evidence type="ECO:0000259" key="3">
    <source>
        <dbReference type="Pfam" id="PF00652"/>
    </source>
</evidence>
<feature type="compositionally biased region" description="Low complexity" evidence="1">
    <location>
        <begin position="262"/>
        <end position="274"/>
    </location>
</feature>
<accession>A0ABU2RLL5</accession>
<dbReference type="Pfam" id="PF00652">
    <property type="entry name" value="Ricin_B_lectin"/>
    <property type="match status" value="1"/>
</dbReference>
<name>A0ABU2RLL5_9ACTN</name>
<evidence type="ECO:0000256" key="2">
    <source>
        <dbReference type="SAM" id="Phobius"/>
    </source>
</evidence>
<dbReference type="CDD" id="cd00161">
    <property type="entry name" value="beta-trefoil_Ricin-like"/>
    <property type="match status" value="1"/>
</dbReference>
<feature type="compositionally biased region" description="Low complexity" evidence="1">
    <location>
        <begin position="22"/>
        <end position="44"/>
    </location>
</feature>
<dbReference type="InterPro" id="IPR000772">
    <property type="entry name" value="Ricin_B_lectin"/>
</dbReference>
<keyword evidence="5" id="KW-1185">Reference proteome</keyword>
<keyword evidence="2" id="KW-0472">Membrane</keyword>
<protein>
    <submittedName>
        <fullName evidence="4">RICIN domain-containing protein</fullName>
    </submittedName>
</protein>
<dbReference type="PROSITE" id="PS50231">
    <property type="entry name" value="RICIN_B_LECTIN"/>
    <property type="match status" value="1"/>
</dbReference>
<feature type="compositionally biased region" description="Basic and acidic residues" evidence="1">
    <location>
        <begin position="206"/>
        <end position="216"/>
    </location>
</feature>
<evidence type="ECO:0000313" key="4">
    <source>
        <dbReference type="EMBL" id="MDT0429757.1"/>
    </source>
</evidence>
<dbReference type="SUPFAM" id="SSF50370">
    <property type="entry name" value="Ricin B-like lectins"/>
    <property type="match status" value="1"/>
</dbReference>
<keyword evidence="2" id="KW-0812">Transmembrane</keyword>
<dbReference type="Gene3D" id="2.80.10.50">
    <property type="match status" value="1"/>
</dbReference>
<comment type="caution">
    <text evidence="4">The sequence shown here is derived from an EMBL/GenBank/DDBJ whole genome shotgun (WGS) entry which is preliminary data.</text>
</comment>
<sequence>MSVRRAVTMRGAAGDPGGALAPGGAQRGRTNASSAAAAPDTAAPEQVPASKQPEKGPENAAPESTEPETTAPENTEARKKTAERTNADEATGTLRGIGAPDPSAEGTSEPDAPAVNSAAASAGSAAAASSGAAGSAPPSPPAAVSTTGTPPDAAMAASAAGSGGAGASGSHAGDEPPGSRPKKPMLAAAAIVGAVLIAVPFLVAGQDDRKPERPRTENAAGTVLDTERSAVPDTYTSASPVPSATPSKKEEKKKEEPPPAPVVQKQTTAPSPSASEKKPKTEKKVAVKELTAAEKLRQWANGRSGVQNTVLKNAATGQCVDIGGFGKGKINAPVNQYPCNGTTADNQLWNLDIVDKDGGPQNAPLFLIRNSKDGFCLDLPYYTAKPVGTKVGEFHCNAAGDNQLWWLDPRGDGTNWIRNAASNDLCLRPTGGAAAGNDARLEIANCGYGDRWIV</sequence>
<feature type="compositionally biased region" description="Low complexity" evidence="1">
    <location>
        <begin position="236"/>
        <end position="246"/>
    </location>
</feature>
<feature type="compositionally biased region" description="Low complexity" evidence="1">
    <location>
        <begin position="58"/>
        <end position="74"/>
    </location>
</feature>